<sequence length="249" mass="27720">MSSELPPDAPAPRLCHIIKWPDFEGYGFNLHSQKSRHGQYIGKIDEASPAEFGGLREGDRIIEVNGVNVANENHKQVVERIKCIPNETNLLVVDPEAEKWYIENNVVVKSGQSNVIFLKTPTKRPVKETSFNETENEREMDKVEKSPGMNINGSSKEELVSSNKALAESTSSSLPQNADNVNLSHGNTGLAPDSPHSSKPSQNGLSTSSDLNFNMSASEMRKLLTSKKKKDPRNNQMDMKEKYNQIQQL</sequence>
<accession>A0ABM1B5Y8</accession>
<dbReference type="Proteomes" id="UP000694941">
    <property type="component" value="Unplaced"/>
</dbReference>
<dbReference type="GeneID" id="106460342"/>
<feature type="compositionally biased region" description="Basic and acidic residues" evidence="2">
    <location>
        <begin position="135"/>
        <end position="145"/>
    </location>
</feature>
<dbReference type="InterPro" id="IPR036034">
    <property type="entry name" value="PDZ_sf"/>
</dbReference>
<dbReference type="PANTHER" id="PTHR14191:SF28">
    <property type="entry name" value="GH04176P-RELATED"/>
    <property type="match status" value="1"/>
</dbReference>
<dbReference type="InterPro" id="IPR051067">
    <property type="entry name" value="NHER"/>
</dbReference>
<dbReference type="CDD" id="cd06768">
    <property type="entry name" value="PDZ_NHERF-like"/>
    <property type="match status" value="1"/>
</dbReference>
<gene>
    <name evidence="5" type="primary">LOC106460342</name>
</gene>
<feature type="region of interest" description="Disordered" evidence="2">
    <location>
        <begin position="126"/>
        <end position="249"/>
    </location>
</feature>
<evidence type="ECO:0000256" key="1">
    <source>
        <dbReference type="ARBA" id="ARBA00022737"/>
    </source>
</evidence>
<dbReference type="RefSeq" id="XP_013775488.1">
    <property type="nucleotide sequence ID" value="XM_013920034.2"/>
</dbReference>
<dbReference type="SUPFAM" id="SSF50156">
    <property type="entry name" value="PDZ domain-like"/>
    <property type="match status" value="1"/>
</dbReference>
<keyword evidence="1" id="KW-0677">Repeat</keyword>
<dbReference type="InterPro" id="IPR001478">
    <property type="entry name" value="PDZ"/>
</dbReference>
<evidence type="ECO:0000259" key="3">
    <source>
        <dbReference type="PROSITE" id="PS50106"/>
    </source>
</evidence>
<dbReference type="SMART" id="SM00228">
    <property type="entry name" value="PDZ"/>
    <property type="match status" value="1"/>
</dbReference>
<evidence type="ECO:0000313" key="5">
    <source>
        <dbReference type="RefSeq" id="XP_013775488.1"/>
    </source>
</evidence>
<feature type="compositionally biased region" description="Polar residues" evidence="2">
    <location>
        <begin position="195"/>
        <end position="217"/>
    </location>
</feature>
<keyword evidence="4" id="KW-1185">Reference proteome</keyword>
<name>A0ABM1B5Y8_LIMPO</name>
<proteinExistence type="predicted"/>
<dbReference type="Gene3D" id="2.30.42.10">
    <property type="match status" value="1"/>
</dbReference>
<reference evidence="5" key="1">
    <citation type="submission" date="2025-08" db="UniProtKB">
        <authorList>
            <consortium name="RefSeq"/>
        </authorList>
    </citation>
    <scope>IDENTIFICATION</scope>
    <source>
        <tissue evidence="5">Muscle</tissue>
    </source>
</reference>
<evidence type="ECO:0000256" key="2">
    <source>
        <dbReference type="SAM" id="MobiDB-lite"/>
    </source>
</evidence>
<organism evidence="4 5">
    <name type="scientific">Limulus polyphemus</name>
    <name type="common">Atlantic horseshoe crab</name>
    <dbReference type="NCBI Taxonomy" id="6850"/>
    <lineage>
        <taxon>Eukaryota</taxon>
        <taxon>Metazoa</taxon>
        <taxon>Ecdysozoa</taxon>
        <taxon>Arthropoda</taxon>
        <taxon>Chelicerata</taxon>
        <taxon>Merostomata</taxon>
        <taxon>Xiphosura</taxon>
        <taxon>Limulidae</taxon>
        <taxon>Limulus</taxon>
    </lineage>
</organism>
<dbReference type="PANTHER" id="PTHR14191">
    <property type="entry name" value="PDZ DOMAIN CONTAINING PROTEIN"/>
    <property type="match status" value="1"/>
</dbReference>
<protein>
    <submittedName>
        <fullName evidence="5">Na(+)/H(+) exchange regulatory cofactor NHE-RF1-like</fullName>
    </submittedName>
</protein>
<dbReference type="Pfam" id="PF00595">
    <property type="entry name" value="PDZ"/>
    <property type="match status" value="1"/>
</dbReference>
<feature type="compositionally biased region" description="Polar residues" evidence="2">
    <location>
        <begin position="149"/>
        <end position="187"/>
    </location>
</feature>
<evidence type="ECO:0000313" key="4">
    <source>
        <dbReference type="Proteomes" id="UP000694941"/>
    </source>
</evidence>
<dbReference type="PROSITE" id="PS50106">
    <property type="entry name" value="PDZ"/>
    <property type="match status" value="1"/>
</dbReference>
<feature type="domain" description="PDZ" evidence="3">
    <location>
        <begin position="14"/>
        <end position="96"/>
    </location>
</feature>